<evidence type="ECO:0000256" key="13">
    <source>
        <dbReference type="ARBA" id="ARBA00059827"/>
    </source>
</evidence>
<evidence type="ECO:0000256" key="6">
    <source>
        <dbReference type="ARBA" id="ARBA00022692"/>
    </source>
</evidence>
<dbReference type="InterPro" id="IPR036097">
    <property type="entry name" value="HisK_dim/P_sf"/>
</dbReference>
<name>A0A245ZFJ5_9SPHN</name>
<evidence type="ECO:0000256" key="4">
    <source>
        <dbReference type="ARBA" id="ARBA00022553"/>
    </source>
</evidence>
<dbReference type="Pfam" id="PF02518">
    <property type="entry name" value="HATPase_c"/>
    <property type="match status" value="1"/>
</dbReference>
<dbReference type="PROSITE" id="PS50109">
    <property type="entry name" value="HIS_KIN"/>
    <property type="match status" value="1"/>
</dbReference>
<dbReference type="SMART" id="SM00388">
    <property type="entry name" value="HisKA"/>
    <property type="match status" value="1"/>
</dbReference>
<comment type="function">
    <text evidence="13">Putative oxygen sensor; modulates the activity of FixJ, a transcriptional activator of nitrogen fixation fixK gene. FixL probably acts as a kinase that phosphorylates FixJ.</text>
</comment>
<dbReference type="InterPro" id="IPR035965">
    <property type="entry name" value="PAS-like_dom_sf"/>
</dbReference>
<dbReference type="SUPFAM" id="SSF55785">
    <property type="entry name" value="PYP-like sensor domain (PAS domain)"/>
    <property type="match status" value="2"/>
</dbReference>
<dbReference type="InterPro" id="IPR004358">
    <property type="entry name" value="Sig_transdc_His_kin-like_C"/>
</dbReference>
<dbReference type="InterPro" id="IPR003661">
    <property type="entry name" value="HisK_dim/P_dom"/>
</dbReference>
<keyword evidence="9" id="KW-0067">ATP-binding</keyword>
<keyword evidence="12 15" id="KW-0472">Membrane</keyword>
<evidence type="ECO:0000313" key="19">
    <source>
        <dbReference type="EMBL" id="OWK28515.1"/>
    </source>
</evidence>
<keyword evidence="11" id="KW-0902">Two-component regulatory system</keyword>
<dbReference type="GO" id="GO:0005524">
    <property type="term" value="F:ATP binding"/>
    <property type="evidence" value="ECO:0007669"/>
    <property type="project" value="UniProtKB-KW"/>
</dbReference>
<dbReference type="Gene3D" id="1.10.287.130">
    <property type="match status" value="1"/>
</dbReference>
<dbReference type="Pfam" id="PF13493">
    <property type="entry name" value="DUF4118"/>
    <property type="match status" value="1"/>
</dbReference>
<evidence type="ECO:0000256" key="14">
    <source>
        <dbReference type="ARBA" id="ARBA00070616"/>
    </source>
</evidence>
<feature type="domain" description="PAS" evidence="17">
    <location>
        <begin position="276"/>
        <end position="346"/>
    </location>
</feature>
<protein>
    <recommendedName>
        <fullName evidence="14">Sensor protein FixL</fullName>
        <ecNumber evidence="3">2.7.13.3</ecNumber>
    </recommendedName>
</protein>
<feature type="transmembrane region" description="Helical" evidence="15">
    <location>
        <begin position="99"/>
        <end position="121"/>
    </location>
</feature>
<dbReference type="PROSITE" id="PS50112">
    <property type="entry name" value="PAS"/>
    <property type="match status" value="2"/>
</dbReference>
<evidence type="ECO:0000259" key="17">
    <source>
        <dbReference type="PROSITE" id="PS50112"/>
    </source>
</evidence>
<dbReference type="Gene3D" id="1.20.120.620">
    <property type="entry name" value="Backbone structure of the membrane domain of e. Coli histidine kinase receptor kdpd"/>
    <property type="match status" value="1"/>
</dbReference>
<dbReference type="SMART" id="SM00387">
    <property type="entry name" value="HATPase_c"/>
    <property type="match status" value="1"/>
</dbReference>
<feature type="transmembrane region" description="Helical" evidence="15">
    <location>
        <begin position="59"/>
        <end position="79"/>
    </location>
</feature>
<dbReference type="SUPFAM" id="SSF55874">
    <property type="entry name" value="ATPase domain of HSP90 chaperone/DNA topoisomerase II/histidine kinase"/>
    <property type="match status" value="1"/>
</dbReference>
<evidence type="ECO:0000256" key="8">
    <source>
        <dbReference type="ARBA" id="ARBA00022777"/>
    </source>
</evidence>
<comment type="caution">
    <text evidence="19">The sequence shown here is derived from an EMBL/GenBank/DDBJ whole genome shotgun (WGS) entry which is preliminary data.</text>
</comment>
<gene>
    <name evidence="19" type="primary">fixL_1</name>
    <name evidence="19" type="ORF">SPMU_27760</name>
</gene>
<keyword evidence="7" id="KW-0547">Nucleotide-binding</keyword>
<dbReference type="RefSeq" id="WP_088334476.1">
    <property type="nucleotide sequence ID" value="NZ_NBBJ01000005.1"/>
</dbReference>
<dbReference type="SMART" id="SM00091">
    <property type="entry name" value="PAS"/>
    <property type="match status" value="2"/>
</dbReference>
<feature type="domain" description="PAS" evidence="17">
    <location>
        <begin position="148"/>
        <end position="201"/>
    </location>
</feature>
<evidence type="ECO:0000256" key="12">
    <source>
        <dbReference type="ARBA" id="ARBA00023136"/>
    </source>
</evidence>
<evidence type="ECO:0000256" key="2">
    <source>
        <dbReference type="ARBA" id="ARBA00004141"/>
    </source>
</evidence>
<dbReference type="EMBL" id="NBBJ01000005">
    <property type="protein sequence ID" value="OWK28515.1"/>
    <property type="molecule type" value="Genomic_DNA"/>
</dbReference>
<dbReference type="InterPro" id="IPR013767">
    <property type="entry name" value="PAS_fold"/>
</dbReference>
<dbReference type="GO" id="GO:0016020">
    <property type="term" value="C:membrane"/>
    <property type="evidence" value="ECO:0007669"/>
    <property type="project" value="UniProtKB-SubCell"/>
</dbReference>
<evidence type="ECO:0000256" key="1">
    <source>
        <dbReference type="ARBA" id="ARBA00000085"/>
    </source>
</evidence>
<evidence type="ECO:0000256" key="15">
    <source>
        <dbReference type="SAM" id="Phobius"/>
    </source>
</evidence>
<keyword evidence="8" id="KW-0418">Kinase</keyword>
<dbReference type="SUPFAM" id="SSF47384">
    <property type="entry name" value="Homodimeric domain of signal transducing histidine kinase"/>
    <property type="match status" value="1"/>
</dbReference>
<feature type="domain" description="Histidine kinase" evidence="16">
    <location>
        <begin position="423"/>
        <end position="638"/>
    </location>
</feature>
<comment type="catalytic activity">
    <reaction evidence="1">
        <text>ATP + protein L-histidine = ADP + protein N-phospho-L-histidine.</text>
        <dbReference type="EC" id="2.7.13.3"/>
    </reaction>
</comment>
<proteinExistence type="predicted"/>
<dbReference type="GO" id="GO:0000155">
    <property type="term" value="F:phosphorelay sensor kinase activity"/>
    <property type="evidence" value="ECO:0007669"/>
    <property type="project" value="InterPro"/>
</dbReference>
<dbReference type="Pfam" id="PF00512">
    <property type="entry name" value="HisKA"/>
    <property type="match status" value="1"/>
</dbReference>
<dbReference type="CDD" id="cd00082">
    <property type="entry name" value="HisKA"/>
    <property type="match status" value="1"/>
</dbReference>
<evidence type="ECO:0000259" key="16">
    <source>
        <dbReference type="PROSITE" id="PS50109"/>
    </source>
</evidence>
<organism evidence="19 20">
    <name type="scientific">Sphingomonas mucosissima</name>
    <dbReference type="NCBI Taxonomy" id="370959"/>
    <lineage>
        <taxon>Bacteria</taxon>
        <taxon>Pseudomonadati</taxon>
        <taxon>Pseudomonadota</taxon>
        <taxon>Alphaproteobacteria</taxon>
        <taxon>Sphingomonadales</taxon>
        <taxon>Sphingomonadaceae</taxon>
        <taxon>Sphingomonas</taxon>
    </lineage>
</organism>
<dbReference type="InterPro" id="IPR036890">
    <property type="entry name" value="HATPase_C_sf"/>
</dbReference>
<evidence type="ECO:0000256" key="3">
    <source>
        <dbReference type="ARBA" id="ARBA00012438"/>
    </source>
</evidence>
<dbReference type="InterPro" id="IPR000700">
    <property type="entry name" value="PAS-assoc_C"/>
</dbReference>
<evidence type="ECO:0000256" key="11">
    <source>
        <dbReference type="ARBA" id="ARBA00023012"/>
    </source>
</evidence>
<dbReference type="PANTHER" id="PTHR43065:SF10">
    <property type="entry name" value="PEROXIDE STRESS-ACTIVATED HISTIDINE KINASE MAK3"/>
    <property type="match status" value="1"/>
</dbReference>
<dbReference type="EC" id="2.7.13.3" evidence="3"/>
<dbReference type="GO" id="GO:0006355">
    <property type="term" value="P:regulation of DNA-templated transcription"/>
    <property type="evidence" value="ECO:0007669"/>
    <property type="project" value="InterPro"/>
</dbReference>
<dbReference type="NCBIfam" id="TIGR00229">
    <property type="entry name" value="sensory_box"/>
    <property type="match status" value="2"/>
</dbReference>
<dbReference type="Gene3D" id="3.30.450.20">
    <property type="entry name" value="PAS domain"/>
    <property type="match status" value="2"/>
</dbReference>
<dbReference type="PANTHER" id="PTHR43065">
    <property type="entry name" value="SENSOR HISTIDINE KINASE"/>
    <property type="match status" value="1"/>
</dbReference>
<evidence type="ECO:0000256" key="9">
    <source>
        <dbReference type="ARBA" id="ARBA00022840"/>
    </source>
</evidence>
<sequence>MNEASTPDGTGADTAFGATVAAFWSGERQRDVARYGVAVLAVAAALALRLALDPWLDDAAHYLLFTAAVVVVGVFGGPGPAVSATLLATCAAQLLGGAGGAPAIVELLAFWGTSAVLIWVANHISTLRRLSAESRRRAEMRAAEAKDLADELNLLIDSAAGYAIYMLDPDGRVTLWNRSAERLKGWTAAEIVGQPAELFYPATARAAGKPQQDLETARRLGRMEEEDWRIRKDGSEFLAHIALTALHDTSGKLRGFGKVIRDVTEQRARERQLLASANQFRSILATVPDAMIVIDDVGQILSFSAAAERLFGFTEAEVHGRNVSVLMPSPDREAHDSYIARYLATGERRIIGRGRTVVGARRDGSTFPMELSVGEAITEGERIFTGFIRDLSEKQAADARIEALRADLIHVSRVSAMGTMASTLAHELNQPITAVANYVRGVRDLLERPDEDDFPMIIEALDDAKNEALRAGHIVRRLREFVARGEVERSVEDLPALIEEASKLALIGAGEKGVAVSFDIDPQASPVLVDKVQCQQVLINLMRNAVEAMECSQVRELCVSTRLAPKGMAQVTIADTGPGVPADVAANLFSAFNSSKASGMGLGLSICRTIVEGLEGRIWMEPREERGTLFHFTLPLARAEEDE</sequence>
<comment type="subcellular location">
    <subcellularLocation>
        <location evidence="2">Membrane</location>
        <topology evidence="2">Multi-pass membrane protein</topology>
    </subcellularLocation>
</comment>
<dbReference type="AlphaFoldDB" id="A0A245ZFJ5"/>
<dbReference type="CDD" id="cd00130">
    <property type="entry name" value="PAS"/>
    <property type="match status" value="2"/>
</dbReference>
<dbReference type="Proteomes" id="UP000197783">
    <property type="component" value="Unassembled WGS sequence"/>
</dbReference>
<dbReference type="Gene3D" id="6.10.250.2580">
    <property type="match status" value="1"/>
</dbReference>
<keyword evidence="10 15" id="KW-1133">Transmembrane helix</keyword>
<dbReference type="PRINTS" id="PR00344">
    <property type="entry name" value="BCTRLSENSOR"/>
</dbReference>
<accession>A0A245ZFJ5</accession>
<dbReference type="InterPro" id="IPR003594">
    <property type="entry name" value="HATPase_dom"/>
</dbReference>
<dbReference type="PROSITE" id="PS50113">
    <property type="entry name" value="PAC"/>
    <property type="match status" value="1"/>
</dbReference>
<dbReference type="OrthoDB" id="9789238at2"/>
<evidence type="ECO:0000256" key="7">
    <source>
        <dbReference type="ARBA" id="ARBA00022741"/>
    </source>
</evidence>
<evidence type="ECO:0000259" key="18">
    <source>
        <dbReference type="PROSITE" id="PS50113"/>
    </source>
</evidence>
<keyword evidence="4" id="KW-0597">Phosphoprotein</keyword>
<evidence type="ECO:0000256" key="5">
    <source>
        <dbReference type="ARBA" id="ARBA00022679"/>
    </source>
</evidence>
<keyword evidence="20" id="KW-1185">Reference proteome</keyword>
<keyword evidence="5 19" id="KW-0808">Transferase</keyword>
<reference evidence="19 20" key="1">
    <citation type="submission" date="2017-03" db="EMBL/GenBank/DDBJ databases">
        <title>Genome sequence of Sphingomonas mucosissima DSM 17494.</title>
        <authorList>
            <person name="Poehlein A."/>
            <person name="Wuebbeler J.H."/>
            <person name="Steinbuechel A."/>
            <person name="Daniel R."/>
        </authorList>
    </citation>
    <scope>NUCLEOTIDE SEQUENCE [LARGE SCALE GENOMIC DNA]</scope>
    <source>
        <strain evidence="19 20">DSM 17494</strain>
    </source>
</reference>
<feature type="transmembrane region" description="Helical" evidence="15">
    <location>
        <begin position="32"/>
        <end position="52"/>
    </location>
</feature>
<evidence type="ECO:0000256" key="10">
    <source>
        <dbReference type="ARBA" id="ARBA00022989"/>
    </source>
</evidence>
<feature type="domain" description="PAC" evidence="18">
    <location>
        <begin position="223"/>
        <end position="275"/>
    </location>
</feature>
<dbReference type="Gene3D" id="3.30.565.10">
    <property type="entry name" value="Histidine kinase-like ATPase, C-terminal domain"/>
    <property type="match status" value="1"/>
</dbReference>
<dbReference type="FunFam" id="3.30.450.20:FF:000060">
    <property type="entry name" value="Sensor protein FixL"/>
    <property type="match status" value="1"/>
</dbReference>
<evidence type="ECO:0000313" key="20">
    <source>
        <dbReference type="Proteomes" id="UP000197783"/>
    </source>
</evidence>
<keyword evidence="6 15" id="KW-0812">Transmembrane</keyword>
<dbReference type="InterPro" id="IPR005467">
    <property type="entry name" value="His_kinase_dom"/>
</dbReference>
<dbReference type="Pfam" id="PF00989">
    <property type="entry name" value="PAS"/>
    <property type="match status" value="2"/>
</dbReference>
<dbReference type="InterPro" id="IPR000014">
    <property type="entry name" value="PAS"/>
</dbReference>
<dbReference type="InterPro" id="IPR025201">
    <property type="entry name" value="KdpD_TM"/>
</dbReference>
<dbReference type="InterPro" id="IPR038318">
    <property type="entry name" value="KdpD_sf"/>
</dbReference>